<name>A0A9Q0GSN7_9MAGN</name>
<proteinExistence type="predicted"/>
<reference evidence="1" key="1">
    <citation type="journal article" date="2023" name="Plant J.">
        <title>The genome of the king protea, Protea cynaroides.</title>
        <authorList>
            <person name="Chang J."/>
            <person name="Duong T.A."/>
            <person name="Schoeman C."/>
            <person name="Ma X."/>
            <person name="Roodt D."/>
            <person name="Barker N."/>
            <person name="Li Z."/>
            <person name="Van de Peer Y."/>
            <person name="Mizrachi E."/>
        </authorList>
    </citation>
    <scope>NUCLEOTIDE SEQUENCE</scope>
    <source>
        <tissue evidence="1">Young leaves</tissue>
    </source>
</reference>
<dbReference type="Proteomes" id="UP001141806">
    <property type="component" value="Unassembled WGS sequence"/>
</dbReference>
<dbReference type="OrthoDB" id="1704526at2759"/>
<evidence type="ECO:0000313" key="2">
    <source>
        <dbReference type="Proteomes" id="UP001141806"/>
    </source>
</evidence>
<keyword evidence="2" id="KW-1185">Reference proteome</keyword>
<dbReference type="EMBL" id="JAMYWD010000012">
    <property type="protein sequence ID" value="KAJ4953406.1"/>
    <property type="molecule type" value="Genomic_DNA"/>
</dbReference>
<accession>A0A9Q0GSN7</accession>
<organism evidence="1 2">
    <name type="scientific">Protea cynaroides</name>
    <dbReference type="NCBI Taxonomy" id="273540"/>
    <lineage>
        <taxon>Eukaryota</taxon>
        <taxon>Viridiplantae</taxon>
        <taxon>Streptophyta</taxon>
        <taxon>Embryophyta</taxon>
        <taxon>Tracheophyta</taxon>
        <taxon>Spermatophyta</taxon>
        <taxon>Magnoliopsida</taxon>
        <taxon>Proteales</taxon>
        <taxon>Proteaceae</taxon>
        <taxon>Protea</taxon>
    </lineage>
</organism>
<sequence>MIFCIGENVELGRRTKGDVRSNKESAETECGGMGSRKCCSSFFQTTRSTFLDSLTPKEEIGADRFVEAYPQYDGQGVIIAIFGTNESSSKMKSPHCSYCGNLGIKRAHLKLACEFFAAND</sequence>
<evidence type="ECO:0000313" key="1">
    <source>
        <dbReference type="EMBL" id="KAJ4953406.1"/>
    </source>
</evidence>
<comment type="caution">
    <text evidence="1">The sequence shown here is derived from an EMBL/GenBank/DDBJ whole genome shotgun (WGS) entry which is preliminary data.</text>
</comment>
<gene>
    <name evidence="1" type="ORF">NE237_030238</name>
</gene>
<protein>
    <submittedName>
        <fullName evidence="1">Uncharacterized protein</fullName>
    </submittedName>
</protein>
<dbReference type="AlphaFoldDB" id="A0A9Q0GSN7"/>